<evidence type="ECO:0000313" key="14">
    <source>
        <dbReference type="Proteomes" id="UP000038010"/>
    </source>
</evidence>
<organism evidence="13 14">
    <name type="scientific">Cyphellophora attinorum</name>
    <dbReference type="NCBI Taxonomy" id="1664694"/>
    <lineage>
        <taxon>Eukaryota</taxon>
        <taxon>Fungi</taxon>
        <taxon>Dikarya</taxon>
        <taxon>Ascomycota</taxon>
        <taxon>Pezizomycotina</taxon>
        <taxon>Eurotiomycetes</taxon>
        <taxon>Chaetothyriomycetidae</taxon>
        <taxon>Chaetothyriales</taxon>
        <taxon>Cyphellophoraceae</taxon>
        <taxon>Cyphellophora</taxon>
    </lineage>
</organism>
<dbReference type="GO" id="GO:0008270">
    <property type="term" value="F:zinc ion binding"/>
    <property type="evidence" value="ECO:0007669"/>
    <property type="project" value="UniProtKB-UniRule"/>
</dbReference>
<feature type="domain" description="Aminopeptidase N-like N-terminal" evidence="12">
    <location>
        <begin position="34"/>
        <end position="152"/>
    </location>
</feature>
<dbReference type="InterPro" id="IPR014782">
    <property type="entry name" value="Peptidase_M1_dom"/>
</dbReference>
<dbReference type="PANTHER" id="PTHR11533:SF171">
    <property type="entry name" value="AMINOPEPTIDASE"/>
    <property type="match status" value="1"/>
</dbReference>
<dbReference type="CDD" id="cd09601">
    <property type="entry name" value="M1_APN-Q_like"/>
    <property type="match status" value="1"/>
</dbReference>
<comment type="cofactor">
    <cofactor evidence="8 9">
        <name>Zn(2+)</name>
        <dbReference type="ChEBI" id="CHEBI:29105"/>
    </cofactor>
    <text evidence="8 9">Binds 1 zinc ion per subunit.</text>
</comment>
<comment type="caution">
    <text evidence="13">The sequence shown here is derived from an EMBL/GenBank/DDBJ whole genome shotgun (WGS) entry which is preliminary data.</text>
</comment>
<dbReference type="STRING" id="1664694.A0A0N0NHS4"/>
<dbReference type="PANTHER" id="PTHR11533">
    <property type="entry name" value="PROTEASE M1 ZINC METALLOPROTEASE"/>
    <property type="match status" value="1"/>
</dbReference>
<dbReference type="GO" id="GO:0006508">
    <property type="term" value="P:proteolysis"/>
    <property type="evidence" value="ECO:0007669"/>
    <property type="project" value="UniProtKB-KW"/>
</dbReference>
<evidence type="ECO:0000256" key="1">
    <source>
        <dbReference type="ARBA" id="ARBA00010136"/>
    </source>
</evidence>
<dbReference type="EC" id="3.4.11.-" evidence="9"/>
<feature type="binding site" evidence="8">
    <location>
        <position position="264"/>
    </location>
    <ligand>
        <name>Zn(2+)</name>
        <dbReference type="ChEBI" id="CHEBI:29105"/>
        <note>catalytic</note>
    </ligand>
</feature>
<dbReference type="Pfam" id="PF11838">
    <property type="entry name" value="ERAP1_C"/>
    <property type="match status" value="1"/>
</dbReference>
<dbReference type="EMBL" id="LFJN01000046">
    <property type="protein sequence ID" value="KPI35021.1"/>
    <property type="molecule type" value="Genomic_DNA"/>
</dbReference>
<evidence type="ECO:0000256" key="6">
    <source>
        <dbReference type="ARBA" id="ARBA00023049"/>
    </source>
</evidence>
<dbReference type="Pfam" id="PF01433">
    <property type="entry name" value="Peptidase_M1"/>
    <property type="match status" value="1"/>
</dbReference>
<dbReference type="InterPro" id="IPR034016">
    <property type="entry name" value="M1_APN-typ"/>
</dbReference>
<evidence type="ECO:0000259" key="10">
    <source>
        <dbReference type="Pfam" id="PF01433"/>
    </source>
</evidence>
<dbReference type="VEuPathDB" id="FungiDB:AB675_11936"/>
<evidence type="ECO:0000256" key="8">
    <source>
        <dbReference type="PIRSR" id="PIRSR634016-3"/>
    </source>
</evidence>
<sequence length="790" mass="88826">MLLDSQYLTSAASSRTQSYVSGCEATSEGHDSPDVAVYDLSQTLQPGPVQINIEYEGDIGNGMSGFFRAKYKSEDGDDVFLLTTQFEPCYARTAFPCFDEPNFKATFDLQLEVPTYFTALSNMPVKTVTNVPSDHTLQRVLFERSPKMSTYLLAWAIGDLEYIESKTEQHHGGSPVTVRVYTPIGMLRSAHFALDVACKVLDLYKKLFKIDYPLPKCDHLVVPEFVCGAMENWGLITYKPTKILFDSSASSHRVKSKAAYVIAHELGHQWFGNLVTMNDWSELWLNEGFATWAGYMAVDELFPEWDIWSQYVAETVDDTLKIDSYPPLMPLNRNYLRENSYDNASSQDLWRAMSMSAGQDVGLLMHSWIYSPSFPVVTVSSEAESTFLRQTSMLALSESEGRGKFAGFQSCSNQWNTPLGRCRPDGDELMLVGNEQLEMPETILSIVNKGHSGSYTVAYDSEALLSILRHQPGLSSADLAGLVADMSTLVLVGKKSAGDLLELILRLKNHTDVYLWLSITRALENLHNIFSDEVASSQLLQHFTGVLLRSMQSHHEQLSKDSDPRSSYKKDEMEKNVYRLAVLASDTELLSQARTMFRDAPSLKELKPHLRSAILSASVNGPDPSVFARILDSFDAEQSIEIQEDLLTALAATTHPDLATRLLDLAFCDDSIIDLQHLHILGGSLGKNRNCRRLQWEYIKRHWDRVSQRLNENGTVRAWFLEASLSHFADTALAEDIEQFFAARSGAELVKPAGYIIANIRRNARCRERSRAELRWFVENELGKELQAKV</sequence>
<dbReference type="GO" id="GO:0042277">
    <property type="term" value="F:peptide binding"/>
    <property type="evidence" value="ECO:0007669"/>
    <property type="project" value="TreeGrafter"/>
</dbReference>
<evidence type="ECO:0000256" key="9">
    <source>
        <dbReference type="RuleBase" id="RU364040"/>
    </source>
</evidence>
<dbReference type="RefSeq" id="XP_017994984.1">
    <property type="nucleotide sequence ID" value="XM_018140825.1"/>
</dbReference>
<protein>
    <recommendedName>
        <fullName evidence="9">Aminopeptidase</fullName>
        <ecNumber evidence="9">3.4.11.-</ecNumber>
    </recommendedName>
</protein>
<dbReference type="AlphaFoldDB" id="A0A0N0NHS4"/>
<feature type="domain" description="ERAP1-like C-terminal" evidence="11">
    <location>
        <begin position="446"/>
        <end position="747"/>
    </location>
</feature>
<dbReference type="GO" id="GO:0005737">
    <property type="term" value="C:cytoplasm"/>
    <property type="evidence" value="ECO:0007669"/>
    <property type="project" value="TreeGrafter"/>
</dbReference>
<keyword evidence="9 13" id="KW-0031">Aminopeptidase</keyword>
<feature type="domain" description="Peptidase M1 membrane alanine aminopeptidase" evidence="10">
    <location>
        <begin position="192"/>
        <end position="327"/>
    </location>
</feature>
<keyword evidence="14" id="KW-1185">Reference proteome</keyword>
<evidence type="ECO:0000259" key="11">
    <source>
        <dbReference type="Pfam" id="PF11838"/>
    </source>
</evidence>
<evidence type="ECO:0000256" key="3">
    <source>
        <dbReference type="ARBA" id="ARBA00022723"/>
    </source>
</evidence>
<dbReference type="GO" id="GO:0016020">
    <property type="term" value="C:membrane"/>
    <property type="evidence" value="ECO:0007669"/>
    <property type="project" value="TreeGrafter"/>
</dbReference>
<dbReference type="InterPro" id="IPR042097">
    <property type="entry name" value="Aminopeptidase_N-like_N_sf"/>
</dbReference>
<dbReference type="Gene3D" id="1.10.390.10">
    <property type="entry name" value="Neutral Protease Domain 2"/>
    <property type="match status" value="2"/>
</dbReference>
<dbReference type="InterPro" id="IPR024571">
    <property type="entry name" value="ERAP1-like_C_dom"/>
</dbReference>
<keyword evidence="2 9" id="KW-0645">Protease</keyword>
<dbReference type="GO" id="GO:0043171">
    <property type="term" value="P:peptide catabolic process"/>
    <property type="evidence" value="ECO:0007669"/>
    <property type="project" value="TreeGrafter"/>
</dbReference>
<evidence type="ECO:0000259" key="12">
    <source>
        <dbReference type="Pfam" id="PF17900"/>
    </source>
</evidence>
<keyword evidence="5 8" id="KW-0862">Zinc</keyword>
<dbReference type="InterPro" id="IPR050344">
    <property type="entry name" value="Peptidase_M1_aminopeptidases"/>
</dbReference>
<feature type="active site" description="Proton acceptor" evidence="7">
    <location>
        <position position="265"/>
    </location>
</feature>
<keyword evidence="4 9" id="KW-0378">Hydrolase</keyword>
<evidence type="ECO:0000313" key="13">
    <source>
        <dbReference type="EMBL" id="KPI35021.1"/>
    </source>
</evidence>
<feature type="binding site" evidence="8">
    <location>
        <position position="287"/>
    </location>
    <ligand>
        <name>Zn(2+)</name>
        <dbReference type="ChEBI" id="CHEBI:29105"/>
        <note>catalytic</note>
    </ligand>
</feature>
<dbReference type="Gene3D" id="1.25.50.20">
    <property type="match status" value="1"/>
</dbReference>
<dbReference type="InterPro" id="IPR027268">
    <property type="entry name" value="Peptidase_M4/M1_CTD_sf"/>
</dbReference>
<evidence type="ECO:0000256" key="4">
    <source>
        <dbReference type="ARBA" id="ARBA00022801"/>
    </source>
</evidence>
<keyword evidence="3 8" id="KW-0479">Metal-binding</keyword>
<dbReference type="InterPro" id="IPR001930">
    <property type="entry name" value="Peptidase_M1"/>
</dbReference>
<gene>
    <name evidence="13" type="ORF">AB675_11936</name>
</gene>
<feature type="binding site" evidence="8">
    <location>
        <position position="268"/>
    </location>
    <ligand>
        <name>Zn(2+)</name>
        <dbReference type="ChEBI" id="CHEBI:29105"/>
        <note>catalytic</note>
    </ligand>
</feature>
<evidence type="ECO:0000256" key="7">
    <source>
        <dbReference type="PIRSR" id="PIRSR634016-1"/>
    </source>
</evidence>
<dbReference type="InterPro" id="IPR045357">
    <property type="entry name" value="Aminopeptidase_N-like_N"/>
</dbReference>
<dbReference type="Proteomes" id="UP000038010">
    <property type="component" value="Unassembled WGS sequence"/>
</dbReference>
<dbReference type="PRINTS" id="PR00756">
    <property type="entry name" value="ALADIPTASE"/>
</dbReference>
<proteinExistence type="inferred from homology"/>
<keyword evidence="6 9" id="KW-0482">Metalloprotease</keyword>
<name>A0A0N0NHS4_9EURO</name>
<accession>A0A0N0NHS4</accession>
<dbReference type="SUPFAM" id="SSF63737">
    <property type="entry name" value="Leukotriene A4 hydrolase N-terminal domain"/>
    <property type="match status" value="1"/>
</dbReference>
<evidence type="ECO:0000256" key="5">
    <source>
        <dbReference type="ARBA" id="ARBA00022833"/>
    </source>
</evidence>
<comment type="similarity">
    <text evidence="1 9">Belongs to the peptidase M1 family.</text>
</comment>
<dbReference type="OrthoDB" id="10031169at2759"/>
<dbReference type="Pfam" id="PF17900">
    <property type="entry name" value="Peptidase_M1_N"/>
    <property type="match status" value="1"/>
</dbReference>
<dbReference type="Gene3D" id="2.60.40.1730">
    <property type="entry name" value="tricorn interacting facor f3 domain"/>
    <property type="match status" value="1"/>
</dbReference>
<dbReference type="GeneID" id="28732706"/>
<dbReference type="GO" id="GO:0070006">
    <property type="term" value="F:metalloaminopeptidase activity"/>
    <property type="evidence" value="ECO:0007669"/>
    <property type="project" value="TreeGrafter"/>
</dbReference>
<evidence type="ECO:0000256" key="2">
    <source>
        <dbReference type="ARBA" id="ARBA00022670"/>
    </source>
</evidence>
<dbReference type="SUPFAM" id="SSF55486">
    <property type="entry name" value="Metalloproteases ('zincins'), catalytic domain"/>
    <property type="match status" value="1"/>
</dbReference>
<reference evidence="13 14" key="1">
    <citation type="submission" date="2015-06" db="EMBL/GenBank/DDBJ databases">
        <title>Draft genome of the ant-associated black yeast Phialophora attae CBS 131958.</title>
        <authorList>
            <person name="Moreno L.F."/>
            <person name="Stielow B.J."/>
            <person name="de Hoog S."/>
            <person name="Vicente V.A."/>
            <person name="Weiss V.A."/>
            <person name="de Vries M."/>
            <person name="Cruz L.M."/>
            <person name="Souza E.M."/>
        </authorList>
    </citation>
    <scope>NUCLEOTIDE SEQUENCE [LARGE SCALE GENOMIC DNA]</scope>
    <source>
        <strain evidence="13 14">CBS 131958</strain>
    </source>
</reference>